<dbReference type="Pfam" id="PF12704">
    <property type="entry name" value="MacB_PCD"/>
    <property type="match status" value="1"/>
</dbReference>
<dbReference type="InterPro" id="IPR025857">
    <property type="entry name" value="MacB_PCD"/>
</dbReference>
<evidence type="ECO:0000256" key="2">
    <source>
        <dbReference type="ARBA" id="ARBA00022475"/>
    </source>
</evidence>
<feature type="transmembrane region" description="Helical" evidence="7">
    <location>
        <begin position="28"/>
        <end position="52"/>
    </location>
</feature>
<keyword evidence="5 7" id="KW-0472">Membrane</keyword>
<feature type="transmembrane region" description="Helical" evidence="7">
    <location>
        <begin position="266"/>
        <end position="290"/>
    </location>
</feature>
<comment type="caution">
    <text evidence="10">The sequence shown here is derived from an EMBL/GenBank/DDBJ whole genome shotgun (WGS) entry which is preliminary data.</text>
</comment>
<evidence type="ECO:0000256" key="6">
    <source>
        <dbReference type="ARBA" id="ARBA00038076"/>
    </source>
</evidence>
<evidence type="ECO:0000313" key="11">
    <source>
        <dbReference type="Proteomes" id="UP000437065"/>
    </source>
</evidence>
<comment type="similarity">
    <text evidence="6">Belongs to the ABC-4 integral membrane protein family.</text>
</comment>
<dbReference type="AlphaFoldDB" id="A0A6B0SPE8"/>
<dbReference type="InterPro" id="IPR050250">
    <property type="entry name" value="Macrolide_Exporter_MacB"/>
</dbReference>
<dbReference type="Proteomes" id="UP000437065">
    <property type="component" value="Unassembled WGS sequence"/>
</dbReference>
<dbReference type="GO" id="GO:0022857">
    <property type="term" value="F:transmembrane transporter activity"/>
    <property type="evidence" value="ECO:0007669"/>
    <property type="project" value="TreeGrafter"/>
</dbReference>
<dbReference type="EMBL" id="WUUS01000001">
    <property type="protein sequence ID" value="MXR40287.1"/>
    <property type="molecule type" value="Genomic_DNA"/>
</dbReference>
<organism evidence="10 11">
    <name type="scientific">Halobaculum saliterrae</name>
    <dbReference type="NCBI Taxonomy" id="2073113"/>
    <lineage>
        <taxon>Archaea</taxon>
        <taxon>Methanobacteriati</taxon>
        <taxon>Methanobacteriota</taxon>
        <taxon>Stenosarchaea group</taxon>
        <taxon>Halobacteria</taxon>
        <taxon>Halobacteriales</taxon>
        <taxon>Haloferacaceae</taxon>
        <taxon>Halobaculum</taxon>
    </lineage>
</organism>
<keyword evidence="4 7" id="KW-1133">Transmembrane helix</keyword>
<accession>A0A6B0SPE8</accession>
<dbReference type="PANTHER" id="PTHR30572:SF4">
    <property type="entry name" value="ABC TRANSPORTER PERMEASE YTRF"/>
    <property type="match status" value="1"/>
</dbReference>
<feature type="domain" description="ABC3 transporter permease C-terminal" evidence="8">
    <location>
        <begin position="271"/>
        <end position="385"/>
    </location>
</feature>
<protein>
    <submittedName>
        <fullName evidence="10">FtsX-like permease family protein</fullName>
    </submittedName>
</protein>
<proteinExistence type="inferred from homology"/>
<evidence type="ECO:0000259" key="8">
    <source>
        <dbReference type="Pfam" id="PF02687"/>
    </source>
</evidence>
<dbReference type="RefSeq" id="WP_159663137.1">
    <property type="nucleotide sequence ID" value="NZ_WUUS01000001.1"/>
</dbReference>
<dbReference type="InterPro" id="IPR003838">
    <property type="entry name" value="ABC3_permease_C"/>
</dbReference>
<evidence type="ECO:0000259" key="9">
    <source>
        <dbReference type="Pfam" id="PF12704"/>
    </source>
</evidence>
<feature type="transmembrane region" description="Helical" evidence="7">
    <location>
        <begin position="311"/>
        <end position="339"/>
    </location>
</feature>
<sequence>MNFLDRLWGAFPAFLMARRNVARAKTRSALAVAVILIGVVAIGAIGAGGVAFQESQFETLGSIGADIQVFAGEDNENGHLTAADVGRIDRVSGQAEIVPLKQANADVIRGGSTAGSATLYGVEEPSALYEVSEGSIPQNWRKGVLVGSTLADRYDLRPGSKVTLRRTVTEDGETVRRTEEYRVTAVLAQAGQADIANPNEAFVLPPGEFDDDVFAQVIVRSDDATTANETAMQIKRTFNGRRQIVAVFERGDIAEQIDEAFRLINLFLVGIGAISLVVAGVSIANVMLMSAIERREEIGVLRAVGYQKLDIVRIMLAEATLLGVVGSLLGGAVTLGIVAVINDVLLGDPFAFPPGSLQYVVVGMVFGVIASLLAGIYPAWTAARERPVEALRG</sequence>
<evidence type="ECO:0000256" key="1">
    <source>
        <dbReference type="ARBA" id="ARBA00004651"/>
    </source>
</evidence>
<dbReference type="OrthoDB" id="11469at2157"/>
<keyword evidence="11" id="KW-1185">Reference proteome</keyword>
<comment type="subcellular location">
    <subcellularLocation>
        <location evidence="1">Cell membrane</location>
        <topology evidence="1">Multi-pass membrane protein</topology>
    </subcellularLocation>
</comment>
<reference evidence="10 11" key="1">
    <citation type="submission" date="2019-12" db="EMBL/GenBank/DDBJ databases">
        <title>Isolation and characterization of three novel carbon monoxide-oxidizing members of Halobacteria from salione crusts and soils.</title>
        <authorList>
            <person name="Myers M.R."/>
            <person name="King G.M."/>
        </authorList>
    </citation>
    <scope>NUCLEOTIDE SEQUENCE [LARGE SCALE GENOMIC DNA]</scope>
    <source>
        <strain evidence="10 11">WSA2</strain>
    </source>
</reference>
<dbReference type="GO" id="GO:0005886">
    <property type="term" value="C:plasma membrane"/>
    <property type="evidence" value="ECO:0007669"/>
    <property type="project" value="UniProtKB-SubCell"/>
</dbReference>
<evidence type="ECO:0000313" key="10">
    <source>
        <dbReference type="EMBL" id="MXR40287.1"/>
    </source>
</evidence>
<gene>
    <name evidence="10" type="ORF">GRX01_02795</name>
</gene>
<name>A0A6B0SPE8_9EURY</name>
<keyword evidence="2" id="KW-1003">Cell membrane</keyword>
<evidence type="ECO:0000256" key="7">
    <source>
        <dbReference type="SAM" id="Phobius"/>
    </source>
</evidence>
<keyword evidence="3 7" id="KW-0812">Transmembrane</keyword>
<feature type="transmembrane region" description="Helical" evidence="7">
    <location>
        <begin position="359"/>
        <end position="380"/>
    </location>
</feature>
<dbReference type="Pfam" id="PF02687">
    <property type="entry name" value="FtsX"/>
    <property type="match status" value="1"/>
</dbReference>
<feature type="domain" description="MacB-like periplasmic core" evidence="9">
    <location>
        <begin position="28"/>
        <end position="236"/>
    </location>
</feature>
<evidence type="ECO:0000256" key="4">
    <source>
        <dbReference type="ARBA" id="ARBA00022989"/>
    </source>
</evidence>
<evidence type="ECO:0000256" key="5">
    <source>
        <dbReference type="ARBA" id="ARBA00023136"/>
    </source>
</evidence>
<evidence type="ECO:0000256" key="3">
    <source>
        <dbReference type="ARBA" id="ARBA00022692"/>
    </source>
</evidence>
<dbReference type="PANTHER" id="PTHR30572">
    <property type="entry name" value="MEMBRANE COMPONENT OF TRANSPORTER-RELATED"/>
    <property type="match status" value="1"/>
</dbReference>